<dbReference type="GO" id="GO:0005816">
    <property type="term" value="C:spindle pole body"/>
    <property type="evidence" value="ECO:0007669"/>
    <property type="project" value="TreeGrafter"/>
</dbReference>
<evidence type="ECO:0000256" key="5">
    <source>
        <dbReference type="ARBA" id="ARBA00022692"/>
    </source>
</evidence>
<evidence type="ECO:0000256" key="7">
    <source>
        <dbReference type="ARBA" id="ARBA00022927"/>
    </source>
</evidence>
<dbReference type="PANTHER" id="PTHR13269">
    <property type="entry name" value="NUCLEOPORIN NDC1"/>
    <property type="match status" value="1"/>
</dbReference>
<feature type="transmembrane region" description="Helical" evidence="14">
    <location>
        <begin position="126"/>
        <end position="145"/>
    </location>
</feature>
<dbReference type="Pfam" id="PF09531">
    <property type="entry name" value="Ndc1_Nup"/>
    <property type="match status" value="1"/>
</dbReference>
<keyword evidence="4" id="KW-0813">Transport</keyword>
<evidence type="ECO:0000256" key="9">
    <source>
        <dbReference type="ARBA" id="ARBA00023010"/>
    </source>
</evidence>
<evidence type="ECO:0000256" key="2">
    <source>
        <dbReference type="ARBA" id="ARBA00004567"/>
    </source>
</evidence>
<dbReference type="HOGENOM" id="CLU_026454_0_0_1"/>
<feature type="transmembrane region" description="Helical" evidence="14">
    <location>
        <begin position="40"/>
        <end position="59"/>
    </location>
</feature>
<keyword evidence="16" id="KW-1185">Reference proteome</keyword>
<dbReference type="InterPro" id="IPR019049">
    <property type="entry name" value="Nucleoporin_prot_Ndc1/Nup"/>
</dbReference>
<dbReference type="GO" id="GO:0015031">
    <property type="term" value="P:protein transport"/>
    <property type="evidence" value="ECO:0007669"/>
    <property type="project" value="UniProtKB-KW"/>
</dbReference>
<keyword evidence="11 14" id="KW-0472">Membrane</keyword>
<evidence type="ECO:0000256" key="13">
    <source>
        <dbReference type="SAM" id="MobiDB-lite"/>
    </source>
</evidence>
<feature type="transmembrane region" description="Helical" evidence="14">
    <location>
        <begin position="165"/>
        <end position="187"/>
    </location>
</feature>
<evidence type="ECO:0000313" key="15">
    <source>
        <dbReference type="EMBL" id="KIJ60868.1"/>
    </source>
</evidence>
<dbReference type="EMBL" id="KN839868">
    <property type="protein sequence ID" value="KIJ60868.1"/>
    <property type="molecule type" value="Genomic_DNA"/>
</dbReference>
<keyword evidence="7" id="KW-0653">Protein transport</keyword>
<evidence type="ECO:0000256" key="6">
    <source>
        <dbReference type="ARBA" id="ARBA00022816"/>
    </source>
</evidence>
<evidence type="ECO:0000256" key="11">
    <source>
        <dbReference type="ARBA" id="ARBA00023136"/>
    </source>
</evidence>
<dbReference type="GO" id="GO:0030674">
    <property type="term" value="F:protein-macromolecule adaptor activity"/>
    <property type="evidence" value="ECO:0007669"/>
    <property type="project" value="TreeGrafter"/>
</dbReference>
<comment type="similarity">
    <text evidence="3">Belongs to the NDC1 family.</text>
</comment>
<dbReference type="Proteomes" id="UP000053820">
    <property type="component" value="Unassembled WGS sequence"/>
</dbReference>
<dbReference type="GO" id="GO:0070631">
    <property type="term" value="P:spindle pole body localization"/>
    <property type="evidence" value="ECO:0007669"/>
    <property type="project" value="TreeGrafter"/>
</dbReference>
<dbReference type="OrthoDB" id="67850at2759"/>
<keyword evidence="5 14" id="KW-0812">Transmembrane</keyword>
<feature type="transmembrane region" description="Helical" evidence="14">
    <location>
        <begin position="215"/>
        <end position="233"/>
    </location>
</feature>
<evidence type="ECO:0000256" key="3">
    <source>
        <dbReference type="ARBA" id="ARBA00005760"/>
    </source>
</evidence>
<keyword evidence="8 14" id="KW-1133">Transmembrane helix</keyword>
<gene>
    <name evidence="15" type="ORF">HYDPIDRAFT_97985</name>
</gene>
<evidence type="ECO:0000256" key="4">
    <source>
        <dbReference type="ARBA" id="ARBA00022448"/>
    </source>
</evidence>
<evidence type="ECO:0000256" key="1">
    <source>
        <dbReference type="ARBA" id="ARBA00004232"/>
    </source>
</evidence>
<accession>A0A0C9W3N8</accession>
<sequence>MFSSGNASTRTTLAARPSPTVPPAAQAFEPLVKSVLRHRLIYNIFAYSAAFTLASRVFLPGEDDASLVIRLLRPSNWVTASFTWAVGVLPIIVLRKVYLTPNPSPVSSPSKTVAGAFAKESTRRSIATYITSALLLMSFNLLRSISDDGEDLRLSVFVRSRKHPYYLNGRLIFIILAQVWFAVSFGLRNIMLERFVFRWNKAVSSSNAPYMPKSLLKLLMTVTLFTLFTFALYNVAFGLTRLLVLPVLLRLPVVRSVLRPLAGHFVKGAWTLSLPLRHLSLEIHAFTLGVTTLANWEFAESLFDVYIPQHIRVASVTADPNVTLVSGITSTDLSFVHFAYSELRDVAVDESAPSAARRTALFSDQKFNPSLWSVLAREALLRLGNDYQTFLRRGKPAPAAPISAPAPAPKPSDPPSTPLLRQAIYKAPRQSPLSSVLDSFASDSELVKAADAVATEIETRAKDAPMPELFRSVSASSAAIRTSGAVVDAAKEPVKSSNVLFSRVKQECRGLLAKHSPSWSRAVAARWDEWWTRERINKVAEMSLPNRELDALVIKVLSGLVCASLTEDRYGVVQRDIPRIIEAFLSFLSALEEYQVQVNALYMPPTPEEVTQGNSKVLEEKERTRIEVARATDAIGVVADALKSGVADIVRTFGDKLVAFKFPPRIAKMLQSFVDYA</sequence>
<keyword evidence="9" id="KW-0811">Translocation</keyword>
<name>A0A0C9W3N8_9AGAM</name>
<reference evidence="15 16" key="1">
    <citation type="submission" date="2014-04" db="EMBL/GenBank/DDBJ databases">
        <title>Evolutionary Origins and Diversification of the Mycorrhizal Mutualists.</title>
        <authorList>
            <consortium name="DOE Joint Genome Institute"/>
            <consortium name="Mycorrhizal Genomics Consortium"/>
            <person name="Kohler A."/>
            <person name="Kuo A."/>
            <person name="Nagy L.G."/>
            <person name="Floudas D."/>
            <person name="Copeland A."/>
            <person name="Barry K.W."/>
            <person name="Cichocki N."/>
            <person name="Veneault-Fourrey C."/>
            <person name="LaButti K."/>
            <person name="Lindquist E.A."/>
            <person name="Lipzen A."/>
            <person name="Lundell T."/>
            <person name="Morin E."/>
            <person name="Murat C."/>
            <person name="Riley R."/>
            <person name="Ohm R."/>
            <person name="Sun H."/>
            <person name="Tunlid A."/>
            <person name="Henrissat B."/>
            <person name="Grigoriev I.V."/>
            <person name="Hibbett D.S."/>
            <person name="Martin F."/>
        </authorList>
    </citation>
    <scope>NUCLEOTIDE SEQUENCE [LARGE SCALE GENOMIC DNA]</scope>
    <source>
        <strain evidence="15 16">MD-312</strain>
    </source>
</reference>
<dbReference type="GO" id="GO:0070762">
    <property type="term" value="C:nuclear pore transmembrane ring"/>
    <property type="evidence" value="ECO:0007669"/>
    <property type="project" value="TreeGrafter"/>
</dbReference>
<organism evidence="15 16">
    <name type="scientific">Hydnomerulius pinastri MD-312</name>
    <dbReference type="NCBI Taxonomy" id="994086"/>
    <lineage>
        <taxon>Eukaryota</taxon>
        <taxon>Fungi</taxon>
        <taxon>Dikarya</taxon>
        <taxon>Basidiomycota</taxon>
        <taxon>Agaricomycotina</taxon>
        <taxon>Agaricomycetes</taxon>
        <taxon>Agaricomycetidae</taxon>
        <taxon>Boletales</taxon>
        <taxon>Boletales incertae sedis</taxon>
        <taxon>Leucogyrophana</taxon>
    </lineage>
</organism>
<evidence type="ECO:0000256" key="12">
    <source>
        <dbReference type="ARBA" id="ARBA00023242"/>
    </source>
</evidence>
<proteinExistence type="inferred from homology"/>
<feature type="region of interest" description="Disordered" evidence="13">
    <location>
        <begin position="398"/>
        <end position="418"/>
    </location>
</feature>
<dbReference type="GO" id="GO:0006999">
    <property type="term" value="P:nuclear pore organization"/>
    <property type="evidence" value="ECO:0007669"/>
    <property type="project" value="TreeGrafter"/>
</dbReference>
<comment type="subcellular location">
    <subcellularLocation>
        <location evidence="1">Nucleus membrane</location>
        <topology evidence="1">Multi-pass membrane protein</topology>
    </subcellularLocation>
    <subcellularLocation>
        <location evidence="2">Nucleus</location>
        <location evidence="2">Nuclear pore complex</location>
    </subcellularLocation>
</comment>
<evidence type="ECO:0000313" key="16">
    <source>
        <dbReference type="Proteomes" id="UP000053820"/>
    </source>
</evidence>
<evidence type="ECO:0000256" key="8">
    <source>
        <dbReference type="ARBA" id="ARBA00022989"/>
    </source>
</evidence>
<feature type="transmembrane region" description="Helical" evidence="14">
    <location>
        <begin position="79"/>
        <end position="98"/>
    </location>
</feature>
<dbReference type="AlphaFoldDB" id="A0A0C9W3N8"/>
<keyword evidence="10" id="KW-0906">Nuclear pore complex</keyword>
<dbReference type="PANTHER" id="PTHR13269:SF6">
    <property type="entry name" value="NUCLEOPORIN NDC1"/>
    <property type="match status" value="1"/>
</dbReference>
<keyword evidence="12" id="KW-0539">Nucleus</keyword>
<evidence type="ECO:0000256" key="10">
    <source>
        <dbReference type="ARBA" id="ARBA00023132"/>
    </source>
</evidence>
<protein>
    <submittedName>
        <fullName evidence="15">Unplaced genomic scaffold scaffold_34, whole genome shotgun sequence</fullName>
    </submittedName>
</protein>
<keyword evidence="6" id="KW-0509">mRNA transport</keyword>
<feature type="compositionally biased region" description="Pro residues" evidence="13">
    <location>
        <begin position="404"/>
        <end position="417"/>
    </location>
</feature>
<dbReference type="GO" id="GO:0051028">
    <property type="term" value="P:mRNA transport"/>
    <property type="evidence" value="ECO:0007669"/>
    <property type="project" value="UniProtKB-KW"/>
</dbReference>
<evidence type="ECO:0000256" key="14">
    <source>
        <dbReference type="SAM" id="Phobius"/>
    </source>
</evidence>
<dbReference type="GO" id="GO:0031965">
    <property type="term" value="C:nuclear membrane"/>
    <property type="evidence" value="ECO:0007669"/>
    <property type="project" value="UniProtKB-SubCell"/>
</dbReference>